<dbReference type="Proteomes" id="UP000319499">
    <property type="component" value="Unassembled WGS sequence"/>
</dbReference>
<keyword evidence="1" id="KW-0812">Transmembrane</keyword>
<organism evidence="2 3">
    <name type="scientific">Apibacter muscae</name>
    <dbReference type="NCBI Taxonomy" id="2509004"/>
    <lineage>
        <taxon>Bacteria</taxon>
        <taxon>Pseudomonadati</taxon>
        <taxon>Bacteroidota</taxon>
        <taxon>Flavobacteriia</taxon>
        <taxon>Flavobacteriales</taxon>
        <taxon>Weeksellaceae</taxon>
        <taxon>Apibacter</taxon>
    </lineage>
</organism>
<proteinExistence type="predicted"/>
<feature type="transmembrane region" description="Helical" evidence="1">
    <location>
        <begin position="177"/>
        <end position="196"/>
    </location>
</feature>
<evidence type="ECO:0000313" key="2">
    <source>
        <dbReference type="EMBL" id="TWP29743.1"/>
    </source>
</evidence>
<name>A0A563DIQ6_9FLAO</name>
<dbReference type="OrthoDB" id="742917at2"/>
<evidence type="ECO:0008006" key="4">
    <source>
        <dbReference type="Google" id="ProtNLM"/>
    </source>
</evidence>
<comment type="caution">
    <text evidence="2">The sequence shown here is derived from an EMBL/GenBank/DDBJ whole genome shotgun (WGS) entry which is preliminary data.</text>
</comment>
<feature type="transmembrane region" description="Helical" evidence="1">
    <location>
        <begin position="64"/>
        <end position="84"/>
    </location>
</feature>
<protein>
    <recommendedName>
        <fullName evidence="4">DUF4280 domain-containing protein</fullName>
    </recommendedName>
</protein>
<dbReference type="AlphaFoldDB" id="A0A563DIQ6"/>
<accession>A0A563DIQ6</accession>
<reference evidence="2 3" key="1">
    <citation type="submission" date="2019-02" db="EMBL/GenBank/DDBJ databases">
        <title>Apibacter muscae sp. nov.: a novel member of the house fly microbiota.</title>
        <authorList>
            <person name="Park R."/>
        </authorList>
    </citation>
    <scope>NUCLEOTIDE SEQUENCE [LARGE SCALE GENOMIC DNA]</scope>
    <source>
        <strain evidence="2 3">AL1</strain>
    </source>
</reference>
<feature type="transmembrane region" description="Helical" evidence="1">
    <location>
        <begin position="90"/>
        <end position="108"/>
    </location>
</feature>
<dbReference type="EMBL" id="SELH01000013">
    <property type="protein sequence ID" value="TWP29743.1"/>
    <property type="molecule type" value="Genomic_DNA"/>
</dbReference>
<keyword evidence="1" id="KW-1133">Transmembrane helix</keyword>
<gene>
    <name evidence="2" type="ORF">ETU09_01835</name>
</gene>
<feature type="transmembrane region" description="Helical" evidence="1">
    <location>
        <begin position="208"/>
        <end position="231"/>
    </location>
</feature>
<sequence>MGTSYLSKDEVFAVCTYQLGADPKKFSHSRDKPSVFHGKSSGEKVLLTIQDRNLNEAFTCKSPWALGAAFLAFGAGVLLGVALLSNPIGWVAIGIGALALTIGVVNIIKAVNHKCTDPLGGGKWFLVHGSVRFNGYTAVTRSSILKCGNGGVLTPFFSEATAKKAAEAIASNNRWELGLNTAASFGAGFFFPSAFASVGSATTLGGKVMAGSMITGKFAAGFVAFSAIFYAERAGIRTWNENIGDLKDNATYDAMNNYKETQVVNGKEQETNIDKNTFWPSVEKPDDVTQDISDIAKVGVDANGKYNIIYLENLIQGTKNLPHTFKDAELNRKLDKLKGKSRPVLNRDPEAQKLLEELNNGKYSKQVSDMENYNPRRINPTMVKDGAEATKTRLTTTAQGVLFVMPFISTLFSEASRSDLARAAAKDLKVAGTHIVANTPID</sequence>
<evidence type="ECO:0000313" key="3">
    <source>
        <dbReference type="Proteomes" id="UP000319499"/>
    </source>
</evidence>
<evidence type="ECO:0000256" key="1">
    <source>
        <dbReference type="SAM" id="Phobius"/>
    </source>
</evidence>
<dbReference type="RefSeq" id="WP_146291528.1">
    <property type="nucleotide sequence ID" value="NZ_SELH01000013.1"/>
</dbReference>
<keyword evidence="3" id="KW-1185">Reference proteome</keyword>
<keyword evidence="1" id="KW-0472">Membrane</keyword>